<dbReference type="Gene3D" id="3.90.550.10">
    <property type="entry name" value="Spore Coat Polysaccharide Biosynthesis Protein SpsA, Chain A"/>
    <property type="match status" value="1"/>
</dbReference>
<dbReference type="InterPro" id="IPR029044">
    <property type="entry name" value="Nucleotide-diphossugar_trans"/>
</dbReference>
<dbReference type="InterPro" id="IPR018641">
    <property type="entry name" value="Trfase_1_rSAM/seldom-assoc"/>
</dbReference>
<dbReference type="PANTHER" id="PTHR36529:SF1">
    <property type="entry name" value="GLYCOSYLTRANSFERASE"/>
    <property type="match status" value="1"/>
</dbReference>
<dbReference type="NCBIfam" id="TIGR04282">
    <property type="entry name" value="glyco_like_cofC"/>
    <property type="match status" value="1"/>
</dbReference>
<dbReference type="PANTHER" id="PTHR36529">
    <property type="entry name" value="SLL1095 PROTEIN"/>
    <property type="match status" value="1"/>
</dbReference>
<dbReference type="Pfam" id="PF09837">
    <property type="entry name" value="DUF2064"/>
    <property type="match status" value="1"/>
</dbReference>
<gene>
    <name evidence="1" type="ORF">Q0590_03835</name>
</gene>
<protein>
    <submittedName>
        <fullName evidence="1">TIGR04282 family arsenosugar biosynthesis glycosyltransferase</fullName>
    </submittedName>
</protein>
<accession>A0ABT8QZU4</accession>
<name>A0ABT8QZU4_9BACT</name>
<sequence>MSQPRRLLLIFVKNPIKGKVKTRLARTMGENSALQIYEQLLAYTVNITKEVHTDRAVFYSDFVEENDIWPNEHYLKQVQQGADLGRRMENAFCWAFEQLYQQVVIIGSDCPELTTHIIHQAFDALATANVVIGPATDGGYYLLGLVKSIPELFINKAWSSPTVFNSTLADLHKLHKAYTLLPTLQDVDREEDLALLKQSTYQLKSL</sequence>
<proteinExistence type="predicted"/>
<dbReference type="EMBL" id="JAUKPO010000001">
    <property type="protein sequence ID" value="MDO1445365.1"/>
    <property type="molecule type" value="Genomic_DNA"/>
</dbReference>
<evidence type="ECO:0000313" key="2">
    <source>
        <dbReference type="Proteomes" id="UP001168528"/>
    </source>
</evidence>
<dbReference type="Proteomes" id="UP001168528">
    <property type="component" value="Unassembled WGS sequence"/>
</dbReference>
<keyword evidence="2" id="KW-1185">Reference proteome</keyword>
<evidence type="ECO:0000313" key="1">
    <source>
        <dbReference type="EMBL" id="MDO1445365.1"/>
    </source>
</evidence>
<dbReference type="SUPFAM" id="SSF53448">
    <property type="entry name" value="Nucleotide-diphospho-sugar transferases"/>
    <property type="match status" value="1"/>
</dbReference>
<reference evidence="1" key="1">
    <citation type="submission" date="2023-07" db="EMBL/GenBank/DDBJ databases">
        <title>The genome sequence of Rhodocytophaga aerolata KACC 12507.</title>
        <authorList>
            <person name="Zhang X."/>
        </authorList>
    </citation>
    <scope>NUCLEOTIDE SEQUENCE</scope>
    <source>
        <strain evidence="1">KACC 12507</strain>
    </source>
</reference>
<comment type="caution">
    <text evidence="1">The sequence shown here is derived from an EMBL/GenBank/DDBJ whole genome shotgun (WGS) entry which is preliminary data.</text>
</comment>
<dbReference type="RefSeq" id="WP_302036154.1">
    <property type="nucleotide sequence ID" value="NZ_JAUKPO010000001.1"/>
</dbReference>
<organism evidence="1 2">
    <name type="scientific">Rhodocytophaga aerolata</name>
    <dbReference type="NCBI Taxonomy" id="455078"/>
    <lineage>
        <taxon>Bacteria</taxon>
        <taxon>Pseudomonadati</taxon>
        <taxon>Bacteroidota</taxon>
        <taxon>Cytophagia</taxon>
        <taxon>Cytophagales</taxon>
        <taxon>Rhodocytophagaceae</taxon>
        <taxon>Rhodocytophaga</taxon>
    </lineage>
</organism>